<comment type="similarity">
    <text evidence="2">Belongs to the protein kinase superfamily. TKL Ser/Thr protein kinase family.</text>
</comment>
<dbReference type="PROSITE" id="PS01186">
    <property type="entry name" value="EGF_2"/>
    <property type="match status" value="1"/>
</dbReference>
<dbReference type="InterPro" id="IPR029787">
    <property type="entry name" value="Nucleotide_cyclase"/>
</dbReference>
<feature type="binding site" evidence="11">
    <location>
        <position position="1429"/>
    </location>
    <ligand>
        <name>ATP</name>
        <dbReference type="ChEBI" id="CHEBI:30616"/>
    </ligand>
</feature>
<dbReference type="Pfam" id="PF07714">
    <property type="entry name" value="PK_Tyr_Ser-Thr"/>
    <property type="match status" value="2"/>
</dbReference>
<keyword evidence="13" id="KW-1133">Transmembrane helix</keyword>
<evidence type="ECO:0000313" key="18">
    <source>
        <dbReference type="Proteomes" id="UP000011083"/>
    </source>
</evidence>
<feature type="compositionally biased region" description="Basic and acidic residues" evidence="12">
    <location>
        <begin position="1106"/>
        <end position="1115"/>
    </location>
</feature>
<evidence type="ECO:0000256" key="13">
    <source>
        <dbReference type="SAM" id="Phobius"/>
    </source>
</evidence>
<dbReference type="CDD" id="cd07302">
    <property type="entry name" value="CHD"/>
    <property type="match status" value="1"/>
</dbReference>
<reference evidence="17 18" key="1">
    <citation type="journal article" date="2013" name="Genome Biol.">
        <title>Genome of Acanthamoeba castellanii highlights extensive lateral gene transfer and early evolution of tyrosine kinase signaling.</title>
        <authorList>
            <person name="Clarke M."/>
            <person name="Lohan A.J."/>
            <person name="Liu B."/>
            <person name="Lagkouvardos I."/>
            <person name="Roy S."/>
            <person name="Zafar N."/>
            <person name="Bertelli C."/>
            <person name="Schilde C."/>
            <person name="Kianianmomeni A."/>
            <person name="Burglin T.R."/>
            <person name="Frech C."/>
            <person name="Turcotte B."/>
            <person name="Kopec K.O."/>
            <person name="Synnott J.M."/>
            <person name="Choo C."/>
            <person name="Paponov I."/>
            <person name="Finkler A."/>
            <person name="Soon Heng Tan C."/>
            <person name="Hutchins A.P."/>
            <person name="Weinmeier T."/>
            <person name="Rattei T."/>
            <person name="Chu J.S."/>
            <person name="Gimenez G."/>
            <person name="Irimia M."/>
            <person name="Rigden D.J."/>
            <person name="Fitzpatrick D.A."/>
            <person name="Lorenzo-Morales J."/>
            <person name="Bateman A."/>
            <person name="Chiu C.H."/>
            <person name="Tang P."/>
            <person name="Hegemann P."/>
            <person name="Fromm H."/>
            <person name="Raoult D."/>
            <person name="Greub G."/>
            <person name="Miranda-Saavedra D."/>
            <person name="Chen N."/>
            <person name="Nash P."/>
            <person name="Ginger M.L."/>
            <person name="Horn M."/>
            <person name="Schaap P."/>
            <person name="Caler L."/>
            <person name="Loftus B."/>
        </authorList>
    </citation>
    <scope>NUCLEOTIDE SEQUENCE [LARGE SCALE GENOMIC DNA]</scope>
    <source>
        <strain evidence="17 18">Neff</strain>
    </source>
</reference>
<dbReference type="PROSITE" id="PS00108">
    <property type="entry name" value="PROTEIN_KINASE_ST"/>
    <property type="match status" value="2"/>
</dbReference>
<gene>
    <name evidence="17" type="ORF">ACA1_097270</name>
</gene>
<dbReference type="PROSITE" id="PS50011">
    <property type="entry name" value="PROTEIN_KINASE_DOM"/>
    <property type="match status" value="2"/>
</dbReference>
<dbReference type="EC" id="2.7.11.1" evidence="3"/>
<dbReference type="Pfam" id="PF00211">
    <property type="entry name" value="Guanylate_cyc"/>
    <property type="match status" value="1"/>
</dbReference>
<dbReference type="PRINTS" id="PR00109">
    <property type="entry name" value="TYRKINASE"/>
</dbReference>
<dbReference type="Gene3D" id="2.10.25.10">
    <property type="entry name" value="Laminin"/>
    <property type="match status" value="1"/>
</dbReference>
<keyword evidence="6 11" id="KW-0547">Nucleotide-binding</keyword>
<dbReference type="PROSITE" id="PS50125">
    <property type="entry name" value="GUANYLATE_CYCLASE_2"/>
    <property type="match status" value="1"/>
</dbReference>
<dbReference type="PROSITE" id="PS00022">
    <property type="entry name" value="EGF_1"/>
    <property type="match status" value="1"/>
</dbReference>
<dbReference type="InterPro" id="IPR011009">
    <property type="entry name" value="Kinase-like_dom_sf"/>
</dbReference>
<evidence type="ECO:0000256" key="4">
    <source>
        <dbReference type="ARBA" id="ARBA00022527"/>
    </source>
</evidence>
<name>L8GJZ3_ACACF</name>
<evidence type="ECO:0000256" key="5">
    <source>
        <dbReference type="ARBA" id="ARBA00022679"/>
    </source>
</evidence>
<evidence type="ECO:0000259" key="16">
    <source>
        <dbReference type="PROSITE" id="PS50125"/>
    </source>
</evidence>
<dbReference type="InterPro" id="IPR017441">
    <property type="entry name" value="Protein_kinase_ATP_BS"/>
</dbReference>
<dbReference type="InterPro" id="IPR051681">
    <property type="entry name" value="Ser/Thr_Kinases-Pseudokinases"/>
</dbReference>
<dbReference type="GO" id="GO:0016020">
    <property type="term" value="C:membrane"/>
    <property type="evidence" value="ECO:0007669"/>
    <property type="project" value="UniProtKB-SubCell"/>
</dbReference>
<feature type="domain" description="Guanylate cyclase" evidence="16">
    <location>
        <begin position="1122"/>
        <end position="1266"/>
    </location>
</feature>
<evidence type="ECO:0000256" key="11">
    <source>
        <dbReference type="PROSITE-ProRule" id="PRU10141"/>
    </source>
</evidence>
<keyword evidence="7 17" id="KW-0418">Kinase</keyword>
<feature type="domain" description="Protein kinase" evidence="15">
    <location>
        <begin position="784"/>
        <end position="1044"/>
    </location>
</feature>
<dbReference type="EMBL" id="KB008103">
    <property type="protein sequence ID" value="ELR13043.1"/>
    <property type="molecule type" value="Genomic_DNA"/>
</dbReference>
<comment type="catalytic activity">
    <reaction evidence="10">
        <text>L-seryl-[protein] + ATP = O-phospho-L-seryl-[protein] + ADP + H(+)</text>
        <dbReference type="Rhea" id="RHEA:17989"/>
        <dbReference type="Rhea" id="RHEA-COMP:9863"/>
        <dbReference type="Rhea" id="RHEA-COMP:11604"/>
        <dbReference type="ChEBI" id="CHEBI:15378"/>
        <dbReference type="ChEBI" id="CHEBI:29999"/>
        <dbReference type="ChEBI" id="CHEBI:30616"/>
        <dbReference type="ChEBI" id="CHEBI:83421"/>
        <dbReference type="ChEBI" id="CHEBI:456216"/>
        <dbReference type="EC" id="2.7.11.1"/>
    </reaction>
</comment>
<organism evidence="17 18">
    <name type="scientific">Acanthamoeba castellanii (strain ATCC 30010 / Neff)</name>
    <dbReference type="NCBI Taxonomy" id="1257118"/>
    <lineage>
        <taxon>Eukaryota</taxon>
        <taxon>Amoebozoa</taxon>
        <taxon>Discosea</taxon>
        <taxon>Longamoebia</taxon>
        <taxon>Centramoebida</taxon>
        <taxon>Acanthamoebidae</taxon>
        <taxon>Acanthamoeba</taxon>
    </lineage>
</organism>
<feature type="chain" id="PRO_5003990153" description="non-specific serine/threonine protein kinase" evidence="14">
    <location>
        <begin position="27"/>
        <end position="1666"/>
    </location>
</feature>
<evidence type="ECO:0000256" key="1">
    <source>
        <dbReference type="ARBA" id="ARBA00004167"/>
    </source>
</evidence>
<dbReference type="InterPro" id="IPR001054">
    <property type="entry name" value="A/G_cyclase"/>
</dbReference>
<feature type="compositionally biased region" description="Low complexity" evidence="12">
    <location>
        <begin position="1048"/>
        <end position="1066"/>
    </location>
</feature>
<evidence type="ECO:0000313" key="17">
    <source>
        <dbReference type="EMBL" id="ELR13043.1"/>
    </source>
</evidence>
<feature type="signal peptide" evidence="14">
    <location>
        <begin position="1"/>
        <end position="26"/>
    </location>
</feature>
<protein>
    <recommendedName>
        <fullName evidence="3">non-specific serine/threonine protein kinase</fullName>
        <ecNumber evidence="3">2.7.11.1</ecNumber>
    </recommendedName>
</protein>
<dbReference type="OrthoDB" id="2021138at2759"/>
<dbReference type="GO" id="GO:0004674">
    <property type="term" value="F:protein serine/threonine kinase activity"/>
    <property type="evidence" value="ECO:0007669"/>
    <property type="project" value="UniProtKB-KW"/>
</dbReference>
<keyword evidence="13" id="KW-0472">Membrane</keyword>
<feature type="transmembrane region" description="Helical" evidence="13">
    <location>
        <begin position="738"/>
        <end position="766"/>
    </location>
</feature>
<keyword evidence="5" id="KW-0808">Transferase</keyword>
<dbReference type="PROSITE" id="PS00107">
    <property type="entry name" value="PROTEIN_KINASE_ATP"/>
    <property type="match status" value="2"/>
</dbReference>
<keyword evidence="13" id="KW-0812">Transmembrane</keyword>
<evidence type="ECO:0000256" key="12">
    <source>
        <dbReference type="SAM" id="MobiDB-lite"/>
    </source>
</evidence>
<dbReference type="GO" id="GO:0035556">
    <property type="term" value="P:intracellular signal transduction"/>
    <property type="evidence" value="ECO:0007669"/>
    <property type="project" value="InterPro"/>
</dbReference>
<keyword evidence="14" id="KW-0732">Signal</keyword>
<keyword evidence="18" id="KW-1185">Reference proteome</keyword>
<dbReference type="PANTHER" id="PTHR44329">
    <property type="entry name" value="SERINE/THREONINE-PROTEIN KINASE TNNI3K-RELATED"/>
    <property type="match status" value="1"/>
</dbReference>
<sequence>MAVLRRSPLLLLCTLIFFSLLAGTGALVITGVGSSGSVTSLWRQLSSGYQYRRDNVVVQYTQETTAETALATFAAGNADFVSLDSAISQDLVPLAGVALVVAYNLPGLSYQLVLDGNTLAQIFMGSITSWADPAILALNQNLTSSDLPDVPITMSFTETLIGTAGSQVFKTALSIFNAEFAQQLNAAGGLLAGLPPAQNGKAMRFDNPTDRFDYVRNNAYSITYIDYPAFLQQSNMSYAAMVNRAGNIVQPTAANVQSAMNDFIETVHQGDLSADIIDGNGTNTWPMPYVSLVGVLNNTNTTDCTPLKQFLEILAWVATNGQTETTLQTNGWAPLTIAYKKRLIDLLVLLQCQDQQALTVAYLIGTGGPLSAFYDWAQEYSTSSYVQKYFDSTTAAAITAMQDDDVDFGATSYVLSQETLHEIGEDVELFTITAFPMVFVYNLPEILNKGILVLNMNVVAGILRNTITNWRDEAILTLNPTIEDLLPDREIMPVFSSGFSVVTQVWTQVLAEAVRNWNSTVGVTGYPDPFPVVGSNSSTLMTGTSTVTIPYVAANPYSFVFASAGQIITQRKLREAAIVNAAGKAVQPTTAATTAALQDADITNLRAIWGPEPSGYPVVTFNSLIAHTVTTGDCVKARALYDFMWWSQSSTTADLAADRNFVVVASKSSAIKRRMVSQLSRVRCNGQPASSVYSCIMNDMVCSDHGVCVNSRCQCDNGFSGSYCQSNSSSSDDTGTTLALSLGIALPVVGIILLIMACVIACLCCFARKKGGGRNDWEISTDELEMGDPLGAGGYGEVYRARWRGTEVAVKMIPPAAFGKDTARSFIEEVRVMTALRHPNVVLFMAACTKPPKMCIVMEYMALGSLYELLHNELIPELPFTLKAKMAYQAAKGMHFLHSSGIVHRDLKSLNLLLDNKWNVKVSDFGLTRFREEMKKSGAKDAQGSLHWTAPEILNESPEIDYILADVYSFGIILWELMTRRQPYAGLSPAAVAVAVIRDNLRPTLMEVEGDTQPDYVELMVSCWHQDPTIRPTFLEIMTRLSSMHGDSSTAMFTSRSSSSSATGTSNKPKIPRSNSSWTLPSDRGSVSSKSSGGSRASSKASRTGRRLEDRDAVRPPEGEVTIVFTDITRAASLWEYDPNAMRDATLLHNEALRSILRKHRGYEVIFIRDRNSGEGSFCMAFQDPIDAVNWCMDAQRLLLTIDWPRSLLEHPGAVEEWGDTDDKVLFKGLRVRMGVHLGTPKAIKDVKTRRVEYSGPTVTMATRITALTHGGQILLSRDVYERLRDTPLAQEKNRILYLGKFSIPDLIQGEKLYELRATGLEARFFGGVTQDKEIRGGASLSRSSRSSHSSVESYSSGGSVRSHVSSDSEVQSVVGDGLMFKEDSSLTSANLCRWIINYDEIQLGKQIGMGSYGIVYRGKWKGVEVAVKRFIKQKLDERRMLEFRAEMAFLSELHHPNIVLFIGACVRQPNMCIVTEYVRQGSLKDIISNTSIKLSWGQKLSLMRSAALGVDYLHSLQPVIVHRDLKPSNLLVDDNGNVKVADFGFARIKEDNATMTRCGTPCWTAPEIIQGQKYSEKADLFSFGIIMWEVLTRRQPYAGRNFMDVSLDVLEGRRPQVPPDTPQDFAKLIKKCWHSDPNKRPAMEDVIELLEDHLAQCHGSGGEIV</sequence>
<dbReference type="InterPro" id="IPR000742">
    <property type="entry name" value="EGF"/>
</dbReference>
<dbReference type="STRING" id="1257118.L8GJZ3"/>
<evidence type="ECO:0000256" key="9">
    <source>
        <dbReference type="ARBA" id="ARBA00047899"/>
    </source>
</evidence>
<evidence type="ECO:0000256" key="2">
    <source>
        <dbReference type="ARBA" id="ARBA00005843"/>
    </source>
</evidence>
<dbReference type="VEuPathDB" id="AmoebaDB:ACA1_097270"/>
<evidence type="ECO:0000256" key="8">
    <source>
        <dbReference type="ARBA" id="ARBA00022840"/>
    </source>
</evidence>
<dbReference type="FunFam" id="3.30.200.20:FF:000060">
    <property type="entry name" value="Serine/threonine-protein kinase isoform 1"/>
    <property type="match status" value="2"/>
</dbReference>
<dbReference type="Proteomes" id="UP000011083">
    <property type="component" value="Unassembled WGS sequence"/>
</dbReference>
<dbReference type="Gene3D" id="3.30.70.1230">
    <property type="entry name" value="Nucleotide cyclase"/>
    <property type="match status" value="1"/>
</dbReference>
<dbReference type="SUPFAM" id="SSF57196">
    <property type="entry name" value="EGF/Laminin"/>
    <property type="match status" value="1"/>
</dbReference>
<dbReference type="CDD" id="cd13999">
    <property type="entry name" value="STKc_MAP3K-like"/>
    <property type="match status" value="2"/>
</dbReference>
<feature type="region of interest" description="Disordered" evidence="12">
    <location>
        <begin position="1337"/>
        <end position="1364"/>
    </location>
</feature>
<dbReference type="InterPro" id="IPR024370">
    <property type="entry name" value="PBP_domain"/>
</dbReference>
<keyword evidence="8 11" id="KW-0067">ATP-binding</keyword>
<proteinExistence type="inferred from homology"/>
<dbReference type="SUPFAM" id="SSF56112">
    <property type="entry name" value="Protein kinase-like (PK-like)"/>
    <property type="match status" value="2"/>
</dbReference>
<evidence type="ECO:0000256" key="14">
    <source>
        <dbReference type="SAM" id="SignalP"/>
    </source>
</evidence>
<accession>L8GJZ3</accession>
<dbReference type="PANTHER" id="PTHR44329:SF298">
    <property type="entry name" value="MIXED LINEAGE KINASE DOMAIN-LIKE PROTEIN"/>
    <property type="match status" value="1"/>
</dbReference>
<dbReference type="InterPro" id="IPR001245">
    <property type="entry name" value="Ser-Thr/Tyr_kinase_cat_dom"/>
</dbReference>
<dbReference type="Pfam" id="PF12849">
    <property type="entry name" value="PBP_like_2"/>
    <property type="match status" value="2"/>
</dbReference>
<dbReference type="SUPFAM" id="SSF55073">
    <property type="entry name" value="Nucleotide cyclase"/>
    <property type="match status" value="1"/>
</dbReference>
<dbReference type="SMART" id="SM00044">
    <property type="entry name" value="CYCc"/>
    <property type="match status" value="1"/>
</dbReference>
<feature type="region of interest" description="Disordered" evidence="12">
    <location>
        <begin position="1048"/>
        <end position="1115"/>
    </location>
</feature>
<feature type="compositionally biased region" description="Low complexity" evidence="12">
    <location>
        <begin position="1082"/>
        <end position="1102"/>
    </location>
</feature>
<feature type="binding site" evidence="11">
    <location>
        <position position="811"/>
    </location>
    <ligand>
        <name>ATP</name>
        <dbReference type="ChEBI" id="CHEBI:30616"/>
    </ligand>
</feature>
<dbReference type="InterPro" id="IPR000719">
    <property type="entry name" value="Prot_kinase_dom"/>
</dbReference>
<evidence type="ECO:0000256" key="6">
    <source>
        <dbReference type="ARBA" id="ARBA00022741"/>
    </source>
</evidence>
<dbReference type="GeneID" id="14913133"/>
<dbReference type="SUPFAM" id="SSF53850">
    <property type="entry name" value="Periplasmic binding protein-like II"/>
    <property type="match status" value="2"/>
</dbReference>
<evidence type="ECO:0000256" key="7">
    <source>
        <dbReference type="ARBA" id="ARBA00022777"/>
    </source>
</evidence>
<dbReference type="RefSeq" id="XP_004335056.1">
    <property type="nucleotide sequence ID" value="XM_004335008.1"/>
</dbReference>
<evidence type="ECO:0000256" key="3">
    <source>
        <dbReference type="ARBA" id="ARBA00012513"/>
    </source>
</evidence>
<dbReference type="KEGG" id="acan:ACA1_097270"/>
<feature type="domain" description="Protein kinase" evidence="15">
    <location>
        <begin position="1402"/>
        <end position="1655"/>
    </location>
</feature>
<evidence type="ECO:0000256" key="10">
    <source>
        <dbReference type="ARBA" id="ARBA00048679"/>
    </source>
</evidence>
<dbReference type="Gene3D" id="3.40.190.10">
    <property type="entry name" value="Periplasmic binding protein-like II"/>
    <property type="match status" value="4"/>
</dbReference>
<dbReference type="Gene3D" id="3.30.200.20">
    <property type="entry name" value="Phosphorylase Kinase, domain 1"/>
    <property type="match status" value="1"/>
</dbReference>
<dbReference type="GO" id="GO:0005524">
    <property type="term" value="F:ATP binding"/>
    <property type="evidence" value="ECO:0007669"/>
    <property type="project" value="UniProtKB-UniRule"/>
</dbReference>
<dbReference type="Gene3D" id="1.10.510.10">
    <property type="entry name" value="Transferase(Phosphotransferase) domain 1"/>
    <property type="match status" value="2"/>
</dbReference>
<keyword evidence="4 17" id="KW-0723">Serine/threonine-protein kinase</keyword>
<dbReference type="InterPro" id="IPR008271">
    <property type="entry name" value="Ser/Thr_kinase_AS"/>
</dbReference>
<dbReference type="GO" id="GO:0009190">
    <property type="term" value="P:cyclic nucleotide biosynthetic process"/>
    <property type="evidence" value="ECO:0007669"/>
    <property type="project" value="InterPro"/>
</dbReference>
<dbReference type="SMART" id="SM00220">
    <property type="entry name" value="S_TKc"/>
    <property type="match status" value="2"/>
</dbReference>
<comment type="catalytic activity">
    <reaction evidence="9">
        <text>L-threonyl-[protein] + ATP = O-phospho-L-threonyl-[protein] + ADP + H(+)</text>
        <dbReference type="Rhea" id="RHEA:46608"/>
        <dbReference type="Rhea" id="RHEA-COMP:11060"/>
        <dbReference type="Rhea" id="RHEA-COMP:11605"/>
        <dbReference type="ChEBI" id="CHEBI:15378"/>
        <dbReference type="ChEBI" id="CHEBI:30013"/>
        <dbReference type="ChEBI" id="CHEBI:30616"/>
        <dbReference type="ChEBI" id="CHEBI:61977"/>
        <dbReference type="ChEBI" id="CHEBI:456216"/>
        <dbReference type="EC" id="2.7.11.1"/>
    </reaction>
</comment>
<comment type="subcellular location">
    <subcellularLocation>
        <location evidence="1">Membrane</location>
        <topology evidence="1">Single-pass membrane protein</topology>
    </subcellularLocation>
</comment>
<evidence type="ECO:0000259" key="15">
    <source>
        <dbReference type="PROSITE" id="PS50011"/>
    </source>
</evidence>